<dbReference type="SUPFAM" id="SSF88723">
    <property type="entry name" value="PIN domain-like"/>
    <property type="match status" value="1"/>
</dbReference>
<dbReference type="InterPro" id="IPR020046">
    <property type="entry name" value="5-3_exonucl_a-hlix_arch_N"/>
</dbReference>
<dbReference type="SMART" id="SM00279">
    <property type="entry name" value="HhH2"/>
    <property type="match status" value="1"/>
</dbReference>
<dbReference type="Proteomes" id="UP000230184">
    <property type="component" value="Unassembled WGS sequence"/>
</dbReference>
<dbReference type="GO" id="GO:0033567">
    <property type="term" value="P:DNA replication, Okazaki fragment processing"/>
    <property type="evidence" value="ECO:0007669"/>
    <property type="project" value="InterPro"/>
</dbReference>
<evidence type="ECO:0000256" key="2">
    <source>
        <dbReference type="ARBA" id="ARBA00022801"/>
    </source>
</evidence>
<dbReference type="GO" id="GO:0017108">
    <property type="term" value="F:5'-flap endonuclease activity"/>
    <property type="evidence" value="ECO:0007669"/>
    <property type="project" value="InterPro"/>
</dbReference>
<gene>
    <name evidence="6" type="ORF">COT02_03960</name>
</gene>
<dbReference type="PANTHER" id="PTHR42646">
    <property type="entry name" value="FLAP ENDONUCLEASE XNI"/>
    <property type="match status" value="1"/>
</dbReference>
<dbReference type="InterPro" id="IPR020045">
    <property type="entry name" value="DNA_polI_H3TH"/>
</dbReference>
<evidence type="ECO:0000256" key="3">
    <source>
        <dbReference type="ARBA" id="ARBA00022839"/>
    </source>
</evidence>
<dbReference type="InterPro" id="IPR029060">
    <property type="entry name" value="PIN-like_dom_sf"/>
</dbReference>
<comment type="caution">
    <text evidence="6">The sequence shown here is derived from an EMBL/GenBank/DDBJ whole genome shotgun (WGS) entry which is preliminary data.</text>
</comment>
<evidence type="ECO:0000256" key="1">
    <source>
        <dbReference type="ARBA" id="ARBA00022722"/>
    </source>
</evidence>
<dbReference type="GO" id="GO:0008409">
    <property type="term" value="F:5'-3' exonuclease activity"/>
    <property type="evidence" value="ECO:0007669"/>
    <property type="project" value="InterPro"/>
</dbReference>
<organism evidence="6 7">
    <name type="scientific">Candidatus Roizmanbacteria bacterium CG07_land_8_20_14_0_80_34_15</name>
    <dbReference type="NCBI Taxonomy" id="1974849"/>
    <lineage>
        <taxon>Bacteria</taxon>
        <taxon>Candidatus Roizmaniibacteriota</taxon>
    </lineage>
</organism>
<keyword evidence="2" id="KW-0378">Hydrolase</keyword>
<dbReference type="EMBL" id="PEWY01000117">
    <property type="protein sequence ID" value="PIU36833.1"/>
    <property type="molecule type" value="Genomic_DNA"/>
</dbReference>
<reference evidence="7" key="1">
    <citation type="submission" date="2017-09" db="EMBL/GenBank/DDBJ databases">
        <title>Depth-based differentiation of microbial function through sediment-hosted aquifers and enrichment of novel symbionts in the deep terrestrial subsurface.</title>
        <authorList>
            <person name="Probst A.J."/>
            <person name="Ladd B."/>
            <person name="Jarett J.K."/>
            <person name="Geller-Mcgrath D.E."/>
            <person name="Sieber C.M.K."/>
            <person name="Emerson J.B."/>
            <person name="Anantharaman K."/>
            <person name="Thomas B.C."/>
            <person name="Malmstrom R."/>
            <person name="Stieglmeier M."/>
            <person name="Klingl A."/>
            <person name="Woyke T."/>
            <person name="Ryan C.M."/>
            <person name="Banfield J.F."/>
        </authorList>
    </citation>
    <scope>NUCLEOTIDE SEQUENCE [LARGE SCALE GENOMIC DNA]</scope>
</reference>
<dbReference type="SMART" id="SM00475">
    <property type="entry name" value="53EXOc"/>
    <property type="match status" value="1"/>
</dbReference>
<feature type="domain" description="5'-3' exonuclease" evidence="5">
    <location>
        <begin position="9"/>
        <end position="271"/>
    </location>
</feature>
<dbReference type="GO" id="GO:0003677">
    <property type="term" value="F:DNA binding"/>
    <property type="evidence" value="ECO:0007669"/>
    <property type="project" value="UniProtKB-KW"/>
</dbReference>
<dbReference type="CDD" id="cd09859">
    <property type="entry name" value="PIN_53EXO"/>
    <property type="match status" value="1"/>
</dbReference>
<dbReference type="InterPro" id="IPR008918">
    <property type="entry name" value="HhH2"/>
</dbReference>
<dbReference type="PANTHER" id="PTHR42646:SF2">
    <property type="entry name" value="5'-3' EXONUCLEASE FAMILY PROTEIN"/>
    <property type="match status" value="1"/>
</dbReference>
<evidence type="ECO:0000256" key="4">
    <source>
        <dbReference type="ARBA" id="ARBA00023125"/>
    </source>
</evidence>
<proteinExistence type="predicted"/>
<dbReference type="SUPFAM" id="SSF47807">
    <property type="entry name" value="5' to 3' exonuclease, C-terminal subdomain"/>
    <property type="match status" value="1"/>
</dbReference>
<keyword evidence="4" id="KW-0238">DNA-binding</keyword>
<keyword evidence="1" id="KW-0540">Nuclease</keyword>
<dbReference type="CDD" id="cd09898">
    <property type="entry name" value="H3TH_53EXO"/>
    <property type="match status" value="1"/>
</dbReference>
<dbReference type="AlphaFoldDB" id="A0A2M6YTN8"/>
<evidence type="ECO:0000313" key="6">
    <source>
        <dbReference type="EMBL" id="PIU36833.1"/>
    </source>
</evidence>
<evidence type="ECO:0000313" key="7">
    <source>
        <dbReference type="Proteomes" id="UP000230184"/>
    </source>
</evidence>
<dbReference type="Pfam" id="PF01367">
    <property type="entry name" value="5_3_exonuc"/>
    <property type="match status" value="1"/>
</dbReference>
<protein>
    <recommendedName>
        <fullName evidence="5">5'-3' exonuclease domain-containing protein</fullName>
    </recommendedName>
</protein>
<sequence>MSLRRSWEKNMQTLLIIDGNAIMHRAYHALPPFKATDGTPTNVVYGYISMLNKVVTDFKPDYLISCFDTPEKTFRNKLFKEYQSQRPKIDDDFIVQIPLVKQAVDAAGIERMEKPGYEADDLIGTITRIFEKNNFRVIILTGDKDIFQLITNKVFVASPQPGLANIKIFDKEEVEKKLDVAPAQIIDFKGLAGDPSDHYPGASGIGPKTACKLIHQFGTIEKIYENIDKIDSIKVKEILKKEKDNVFISKKLATIMIDVEIDLDIKKLMFKGFNKNLINFLEKYQMNTLTKRIFKEKAVERKQEIKKGESDQIGLF</sequence>
<dbReference type="Gene3D" id="3.40.50.1010">
    <property type="entry name" value="5'-nuclease"/>
    <property type="match status" value="1"/>
</dbReference>
<dbReference type="FunFam" id="1.10.150.20:FF:000003">
    <property type="entry name" value="DNA polymerase I"/>
    <property type="match status" value="1"/>
</dbReference>
<dbReference type="InterPro" id="IPR002421">
    <property type="entry name" value="5-3_exonuclease"/>
</dbReference>
<dbReference type="Pfam" id="PF02739">
    <property type="entry name" value="5_3_exonuc_N"/>
    <property type="match status" value="1"/>
</dbReference>
<evidence type="ECO:0000259" key="5">
    <source>
        <dbReference type="SMART" id="SM00475"/>
    </source>
</evidence>
<dbReference type="InterPro" id="IPR036279">
    <property type="entry name" value="5-3_exonuclease_C_sf"/>
</dbReference>
<keyword evidence="3" id="KW-0269">Exonuclease</keyword>
<dbReference type="FunFam" id="3.40.50.1010:FF:000001">
    <property type="entry name" value="DNA polymerase I"/>
    <property type="match status" value="1"/>
</dbReference>
<dbReference type="InterPro" id="IPR038969">
    <property type="entry name" value="FEN"/>
</dbReference>
<accession>A0A2M6YTN8</accession>
<dbReference type="Gene3D" id="1.10.150.20">
    <property type="entry name" value="5' to 3' exonuclease, C-terminal subdomain"/>
    <property type="match status" value="1"/>
</dbReference>
<name>A0A2M6YTN8_9BACT</name>